<dbReference type="GO" id="GO:0009234">
    <property type="term" value="P:menaquinone biosynthetic process"/>
    <property type="evidence" value="ECO:0007669"/>
    <property type="project" value="InterPro"/>
</dbReference>
<name>A0A0D8JAE4_9BACT</name>
<keyword evidence="3" id="KW-0460">Magnesium</keyword>
<dbReference type="InterPro" id="IPR029061">
    <property type="entry name" value="THDP-binding"/>
</dbReference>
<sequence length="586" mass="67727">MYFPKFKSFQVLIPLLKAHNIKQIVISPGSRMREFVLAVEEDPFFTCYSVTDERSASYFAIGIAQELNEPVAITCTSSTATVNYYPGITEAFYQKVPILILTGDRDPYLLGQQEDQMIDQINMYDRIVRKSVHLPIVNNESDFWYCERLINEAILELDHRVKGPVHINIPVPAKITWHRDKEIEKYPEVRVINRILLNDKFTSHINEKINILKDANKILILAGQNTKPFNTQLLTSFFEKYNCIIHSEHMGNIEIEGRLNLSMLSDGISESEFDEFMPDIVISFHGTLGITRNMKETFRTKKFEHWHICENGEVVDAYKNLTTVFECSPNTFLKYCIEHTNHEFQNNRVYHKQWLEKYKQVNYPEIPYSNVLVIKELINKLPSDSLLHLSILNSIRISHFFQLPQQTKVYANIGTDGIDGSMSTFLGQTTVSDKLSFLIIGDLSFFYDMNALRIKHIKNNVRILLINNHGGNEFYQQPIMLATDRSLGARHHNSAKGWVESVGFKYLSAETEKEYKNQLKEFMTNKTDAPILFEVFTDTMVDRETVFAMRKGIRMIFDKNAKLKNTARSVLGESGIKTLKNILGKK</sequence>
<dbReference type="InterPro" id="IPR012001">
    <property type="entry name" value="Thiamin_PyroP_enz_TPP-bd_dom"/>
</dbReference>
<keyword evidence="4" id="KW-0786">Thiamine pyrophosphate</keyword>
<evidence type="ECO:0000259" key="6">
    <source>
        <dbReference type="Pfam" id="PF02776"/>
    </source>
</evidence>
<dbReference type="EMBL" id="JRHC01000002">
    <property type="protein sequence ID" value="KJF43877.1"/>
    <property type="molecule type" value="Genomic_DNA"/>
</dbReference>
<evidence type="ECO:0000256" key="3">
    <source>
        <dbReference type="ARBA" id="ARBA00022842"/>
    </source>
</evidence>
<dbReference type="PANTHER" id="PTHR42916">
    <property type="entry name" value="2-SUCCINYL-5-ENOLPYRUVYL-6-HYDROXY-3-CYCLOHEXENE-1-CARBOXYLATE SYNTHASE"/>
    <property type="match status" value="1"/>
</dbReference>
<dbReference type="STRING" id="1544798.LH29_12475"/>
<evidence type="ECO:0000256" key="2">
    <source>
        <dbReference type="ARBA" id="ARBA00022723"/>
    </source>
</evidence>
<evidence type="ECO:0000256" key="4">
    <source>
        <dbReference type="ARBA" id="ARBA00023052"/>
    </source>
</evidence>
<evidence type="ECO:0000313" key="7">
    <source>
        <dbReference type="EMBL" id="KJF43877.1"/>
    </source>
</evidence>
<evidence type="ECO:0000313" key="8">
    <source>
        <dbReference type="Proteomes" id="UP000032544"/>
    </source>
</evidence>
<protein>
    <recommendedName>
        <fullName evidence="6">Thiamine pyrophosphate enzyme N-terminal TPP-binding domain-containing protein</fullName>
    </recommendedName>
</protein>
<dbReference type="NCBIfam" id="TIGR00173">
    <property type="entry name" value="menD"/>
    <property type="match status" value="1"/>
</dbReference>
<dbReference type="GO" id="GO:0070204">
    <property type="term" value="F:2-succinyl-5-enolpyruvyl-6-hydroxy-3-cyclohexene-1-carboxylic-acid synthase activity"/>
    <property type="evidence" value="ECO:0007669"/>
    <property type="project" value="InterPro"/>
</dbReference>
<dbReference type="AlphaFoldDB" id="A0A0D8JAE4"/>
<dbReference type="GO" id="GO:0046872">
    <property type="term" value="F:metal ion binding"/>
    <property type="evidence" value="ECO:0007669"/>
    <property type="project" value="UniProtKB-KW"/>
</dbReference>
<keyword evidence="1" id="KW-0808">Transferase</keyword>
<accession>A0A0D8JAE4</accession>
<dbReference type="OrthoDB" id="9791859at2"/>
<feature type="domain" description="Thiamine pyrophosphate enzyme N-terminal TPP-binding" evidence="6">
    <location>
        <begin position="10"/>
        <end position="123"/>
    </location>
</feature>
<keyword evidence="5" id="KW-0464">Manganese</keyword>
<proteinExistence type="predicted"/>
<dbReference type="PATRIC" id="fig|1544798.3.peg.2655"/>
<dbReference type="Gene3D" id="3.40.50.970">
    <property type="match status" value="2"/>
</dbReference>
<evidence type="ECO:0000256" key="5">
    <source>
        <dbReference type="ARBA" id="ARBA00023211"/>
    </source>
</evidence>
<reference evidence="7 8" key="1">
    <citation type="submission" date="2014-09" db="EMBL/GenBank/DDBJ databases">
        <title>Draft Genome Sequence of Draconibacterium sp. JN14CK-3.</title>
        <authorList>
            <person name="Dong C."/>
            <person name="Lai Q."/>
            <person name="Shao Z."/>
        </authorList>
    </citation>
    <scope>NUCLEOTIDE SEQUENCE [LARGE SCALE GENOMIC DNA]</scope>
    <source>
        <strain evidence="7 8">JN14CK-3</strain>
    </source>
</reference>
<dbReference type="Proteomes" id="UP000032544">
    <property type="component" value="Unassembled WGS sequence"/>
</dbReference>
<dbReference type="SUPFAM" id="SSF52518">
    <property type="entry name" value="Thiamin diphosphate-binding fold (THDP-binding)"/>
    <property type="match status" value="2"/>
</dbReference>
<evidence type="ECO:0000256" key="1">
    <source>
        <dbReference type="ARBA" id="ARBA00022679"/>
    </source>
</evidence>
<dbReference type="Pfam" id="PF02776">
    <property type="entry name" value="TPP_enzyme_N"/>
    <property type="match status" value="1"/>
</dbReference>
<gene>
    <name evidence="7" type="ORF">LH29_12475</name>
</gene>
<dbReference type="GO" id="GO:0030976">
    <property type="term" value="F:thiamine pyrophosphate binding"/>
    <property type="evidence" value="ECO:0007669"/>
    <property type="project" value="InterPro"/>
</dbReference>
<keyword evidence="8" id="KW-1185">Reference proteome</keyword>
<dbReference type="PIRSF" id="PIRSF004983">
    <property type="entry name" value="MenD"/>
    <property type="match status" value="1"/>
</dbReference>
<dbReference type="CDD" id="cd07037">
    <property type="entry name" value="TPP_PYR_MenD"/>
    <property type="match status" value="1"/>
</dbReference>
<comment type="caution">
    <text evidence="7">The sequence shown here is derived from an EMBL/GenBank/DDBJ whole genome shotgun (WGS) entry which is preliminary data.</text>
</comment>
<dbReference type="RefSeq" id="WP_045029947.1">
    <property type="nucleotide sequence ID" value="NZ_JRHC01000002.1"/>
</dbReference>
<dbReference type="InterPro" id="IPR004433">
    <property type="entry name" value="MenaQ_synth_MenD"/>
</dbReference>
<organism evidence="7 8">
    <name type="scientific">Draconibacterium sediminis</name>
    <dbReference type="NCBI Taxonomy" id="1544798"/>
    <lineage>
        <taxon>Bacteria</taxon>
        <taxon>Pseudomonadati</taxon>
        <taxon>Bacteroidota</taxon>
        <taxon>Bacteroidia</taxon>
        <taxon>Marinilabiliales</taxon>
        <taxon>Prolixibacteraceae</taxon>
        <taxon>Draconibacterium</taxon>
    </lineage>
</organism>
<keyword evidence="2" id="KW-0479">Metal-binding</keyword>
<dbReference type="PANTHER" id="PTHR42916:SF1">
    <property type="entry name" value="PROTEIN PHYLLO, CHLOROPLASTIC"/>
    <property type="match status" value="1"/>
</dbReference>
<dbReference type="Gene3D" id="3.40.50.1220">
    <property type="entry name" value="TPP-binding domain"/>
    <property type="match status" value="1"/>
</dbReference>